<evidence type="ECO:0000256" key="2">
    <source>
        <dbReference type="SAM" id="Phobius"/>
    </source>
</evidence>
<name>A0A5K7ZW30_9BACT</name>
<proteinExistence type="predicted"/>
<sequence length="579" mass="59882">MSQHDLIRRLMVLIVVLLGMWVATTIYMVTSAFAGDEESPMPPGPTIVFPDGAGGGRINGPLSIGGANALTWVPDDYDFDDDTARDAYFTSNPTELVDGVKIHLKSTGFMQYYDLDTTSWITMTALTKGPTGPAGEDGQDGQDGIASAWVSDRYYTAYDSIVGHSGVLYTCTQGHLSSSATEPGVGASWETAWSLVTGSGTDPNAIHVATSGEISGITGKTTPVDNDSLLIEDSESSNDKKALTLGNLWANNFAAKVSSIISGLSLGTASQRAAEDAMTDGSNLPDGAAVIAYLVAQGYLDSDDIDSTVQAYSALLKILADNSGSPDFSGVNPTFGDISGSSVTIGSTNAKWSSGTGSPEGVVTGNPGDQYSRTDGGTGTSFYVKETGSSTNTGWVAYGSGGSGEATTYEIMDTNGDVDTDLSDGGTAGTFPASDAIATALGLKQDVSCTLSDTGDYCVVDSETRTAGEAITVGQHIYISSADNKWYLADADASGEWPAIAVAAATVSADASLVGIKEGTMMFASSTFTAGQWQYLSDATPGGRVTTYPATAGDCVQPVGLPESDRILKIHDWGYGVHD</sequence>
<feature type="region of interest" description="Disordered" evidence="1">
    <location>
        <begin position="349"/>
        <end position="375"/>
    </location>
</feature>
<feature type="transmembrane region" description="Helical" evidence="2">
    <location>
        <begin position="12"/>
        <end position="34"/>
    </location>
</feature>
<evidence type="ECO:0000313" key="3">
    <source>
        <dbReference type="EMBL" id="BBO84465.1"/>
    </source>
</evidence>
<organism evidence="3 4">
    <name type="scientific">Desulfosarcina ovata subsp. sediminis</name>
    <dbReference type="NCBI Taxonomy" id="885957"/>
    <lineage>
        <taxon>Bacteria</taxon>
        <taxon>Pseudomonadati</taxon>
        <taxon>Thermodesulfobacteriota</taxon>
        <taxon>Desulfobacteria</taxon>
        <taxon>Desulfobacterales</taxon>
        <taxon>Desulfosarcinaceae</taxon>
        <taxon>Desulfosarcina</taxon>
    </lineage>
</organism>
<dbReference type="AlphaFoldDB" id="A0A5K7ZW30"/>
<keyword evidence="2" id="KW-0812">Transmembrane</keyword>
<evidence type="ECO:0000313" key="4">
    <source>
        <dbReference type="Proteomes" id="UP000425960"/>
    </source>
</evidence>
<keyword evidence="2" id="KW-1133">Transmembrane helix</keyword>
<dbReference type="EMBL" id="AP021876">
    <property type="protein sequence ID" value="BBO84465.1"/>
    <property type="molecule type" value="Genomic_DNA"/>
</dbReference>
<accession>A0A5K7ZW30</accession>
<evidence type="ECO:0000256" key="1">
    <source>
        <dbReference type="SAM" id="MobiDB-lite"/>
    </source>
</evidence>
<dbReference type="Proteomes" id="UP000425960">
    <property type="component" value="Chromosome"/>
</dbReference>
<keyword evidence="2" id="KW-0472">Membrane</keyword>
<protein>
    <submittedName>
        <fullName evidence="3">Uncharacterized protein</fullName>
    </submittedName>
</protein>
<reference evidence="3 4" key="1">
    <citation type="submission" date="2019-11" db="EMBL/GenBank/DDBJ databases">
        <title>Comparative genomics of hydrocarbon-degrading Desulfosarcina strains.</title>
        <authorList>
            <person name="Watanabe M."/>
            <person name="Kojima H."/>
            <person name="Fukui M."/>
        </authorList>
    </citation>
    <scope>NUCLEOTIDE SEQUENCE [LARGE SCALE GENOMIC DNA]</scope>
    <source>
        <strain evidence="3 4">28bB2T</strain>
    </source>
</reference>
<gene>
    <name evidence="3" type="ORF">DSCO28_50310</name>
</gene>
<dbReference type="RefSeq" id="WP_155324385.1">
    <property type="nucleotide sequence ID" value="NZ_AP021876.1"/>
</dbReference>
<dbReference type="KEGG" id="dov:DSCO28_50310"/>